<dbReference type="EMBL" id="QFNF01000001">
    <property type="protein sequence ID" value="PZO81095.1"/>
    <property type="molecule type" value="Genomic_DNA"/>
</dbReference>
<evidence type="ECO:0000313" key="2">
    <source>
        <dbReference type="EMBL" id="PZO81095.1"/>
    </source>
</evidence>
<reference evidence="2 3" key="1">
    <citation type="submission" date="2017-08" db="EMBL/GenBank/DDBJ databases">
        <title>Infants hospitalized years apart are colonized by the same room-sourced microbial strains.</title>
        <authorList>
            <person name="Brooks B."/>
            <person name="Olm M.R."/>
            <person name="Firek B.A."/>
            <person name="Baker R."/>
            <person name="Thomas B.C."/>
            <person name="Morowitz M.J."/>
            <person name="Banfield J.F."/>
        </authorList>
    </citation>
    <scope>NUCLEOTIDE SEQUENCE [LARGE SCALE GENOMIC DNA]</scope>
    <source>
        <strain evidence="2">S2_018_000_R3_110</strain>
    </source>
</reference>
<organism evidence="2 3">
    <name type="scientific">Sphingomonas hengshuiensis</name>
    <dbReference type="NCBI Taxonomy" id="1609977"/>
    <lineage>
        <taxon>Bacteria</taxon>
        <taxon>Pseudomonadati</taxon>
        <taxon>Pseudomonadota</taxon>
        <taxon>Alphaproteobacteria</taxon>
        <taxon>Sphingomonadales</taxon>
        <taxon>Sphingomonadaceae</taxon>
        <taxon>Sphingomonas</taxon>
    </lineage>
</organism>
<dbReference type="AlphaFoldDB" id="A0A2W5BDE2"/>
<keyword evidence="1" id="KW-1133">Transmembrane helix</keyword>
<keyword evidence="1" id="KW-0472">Membrane</keyword>
<dbReference type="Proteomes" id="UP000248614">
    <property type="component" value="Unassembled WGS sequence"/>
</dbReference>
<proteinExistence type="predicted"/>
<sequence>MVETAVFTYGLLASFILSAASRNQRMQRPNPPMMTYLGYVLLGMSAAAAVLLGGYAAWQLL</sequence>
<evidence type="ECO:0000313" key="3">
    <source>
        <dbReference type="Proteomes" id="UP000248614"/>
    </source>
</evidence>
<feature type="transmembrane region" description="Helical" evidence="1">
    <location>
        <begin position="36"/>
        <end position="58"/>
    </location>
</feature>
<protein>
    <submittedName>
        <fullName evidence="2">Uncharacterized protein</fullName>
    </submittedName>
</protein>
<accession>A0A2W5BDE2</accession>
<gene>
    <name evidence="2" type="ORF">DI632_00530</name>
</gene>
<feature type="transmembrane region" description="Helical" evidence="1">
    <location>
        <begin position="6"/>
        <end position="24"/>
    </location>
</feature>
<comment type="caution">
    <text evidence="2">The sequence shown here is derived from an EMBL/GenBank/DDBJ whole genome shotgun (WGS) entry which is preliminary data.</text>
</comment>
<evidence type="ECO:0000256" key="1">
    <source>
        <dbReference type="SAM" id="Phobius"/>
    </source>
</evidence>
<name>A0A2W5BDE2_9SPHN</name>
<keyword evidence="1" id="KW-0812">Transmembrane</keyword>